<dbReference type="Pfam" id="PF13349">
    <property type="entry name" value="DUF4097"/>
    <property type="match status" value="1"/>
</dbReference>
<protein>
    <submittedName>
        <fullName evidence="2">DUF4097 domain-containing protein</fullName>
    </submittedName>
</protein>
<feature type="domain" description="DUF4097" evidence="1">
    <location>
        <begin position="51"/>
        <end position="330"/>
    </location>
</feature>
<dbReference type="RefSeq" id="WP_146567342.1">
    <property type="nucleotide sequence ID" value="NZ_VOHL01000003.1"/>
</dbReference>
<dbReference type="EMBL" id="VOHL01000003">
    <property type="protein sequence ID" value="TWS97666.1"/>
    <property type="molecule type" value="Genomic_DNA"/>
</dbReference>
<gene>
    <name evidence="2" type="ORF">FRX57_05095</name>
</gene>
<comment type="caution">
    <text evidence="2">The sequence shown here is derived from an EMBL/GenBank/DDBJ whole genome shotgun (WGS) entry which is preliminary data.</text>
</comment>
<evidence type="ECO:0000259" key="1">
    <source>
        <dbReference type="Pfam" id="PF13349"/>
    </source>
</evidence>
<proteinExistence type="predicted"/>
<organism evidence="2 3">
    <name type="scientific">Streptococcus cuniculipharyngis</name>
    <dbReference type="NCBI Taxonomy" id="1562651"/>
    <lineage>
        <taxon>Bacteria</taxon>
        <taxon>Bacillati</taxon>
        <taxon>Bacillota</taxon>
        <taxon>Bacilli</taxon>
        <taxon>Lactobacillales</taxon>
        <taxon>Streptococcaceae</taxon>
        <taxon>Streptococcus</taxon>
    </lineage>
</organism>
<dbReference type="Proteomes" id="UP000317430">
    <property type="component" value="Unassembled WGS sequence"/>
</dbReference>
<sequence length="332" mass="36034">MKKWQKVWGISFLMTLVLGVTLLTAGYVTGGLDDIKEMNAPKQESKTFQTIKSLDLDLMYRDLRIEESKDDKVHLSYYNGKYFIGQLKVTDNQGQLRLEQKEGKQKIGGFLSLASFFLNVNDRYTDQTRIVLAVPKGAVIERLSGELLNGDLEVSNQKIKALDYSGSGEFVQTEIAGGRLVSSNALASFKSSQVSNLVWDLGETYGMVAGSTLTDVKIPSSMNALQMTDSTLERVTISAEEAEVEGNNLTLKGQVTVSGEETNVTMTLNPASHKASSFDLSAPSGQLLVGQALTQGTKIKDSDGEVATFNKVVADEQASLKIAVSDGHVTVD</sequence>
<name>A0A5C5SDA6_9STRE</name>
<reference evidence="2 3" key="1">
    <citation type="submission" date="2019-08" db="EMBL/GenBank/DDBJ databases">
        <authorList>
            <person name="Lei W."/>
        </authorList>
    </citation>
    <scope>NUCLEOTIDE SEQUENCE [LARGE SCALE GENOMIC DNA]</scope>
    <source>
        <strain evidence="2 3">CCUG 66496</strain>
    </source>
</reference>
<dbReference type="AlphaFoldDB" id="A0A5C5SDA6"/>
<evidence type="ECO:0000313" key="3">
    <source>
        <dbReference type="Proteomes" id="UP000317430"/>
    </source>
</evidence>
<keyword evidence="3" id="KW-1185">Reference proteome</keyword>
<dbReference type="OrthoDB" id="2212669at2"/>
<evidence type="ECO:0000313" key="2">
    <source>
        <dbReference type="EMBL" id="TWS97666.1"/>
    </source>
</evidence>
<accession>A0A5C5SDA6</accession>
<dbReference type="InterPro" id="IPR025164">
    <property type="entry name" value="Toastrack_DUF4097"/>
</dbReference>